<evidence type="ECO:0000256" key="2">
    <source>
        <dbReference type="ARBA" id="ARBA00022676"/>
    </source>
</evidence>
<feature type="chain" id="PRO_5028848703" evidence="5">
    <location>
        <begin position="22"/>
        <end position="515"/>
    </location>
</feature>
<dbReference type="FunFam" id="3.40.50.2000:FF:000050">
    <property type="entry name" value="UDP-glucuronosyltransferase"/>
    <property type="match status" value="1"/>
</dbReference>
<dbReference type="CDD" id="cd03784">
    <property type="entry name" value="GT1_Gtf-like"/>
    <property type="match status" value="1"/>
</dbReference>
<dbReference type="PANTHER" id="PTHR48043">
    <property type="entry name" value="EG:EG0003.4 PROTEIN-RELATED"/>
    <property type="match status" value="1"/>
</dbReference>
<dbReference type="SUPFAM" id="SSF53756">
    <property type="entry name" value="UDP-Glycosyltransferase/glycogen phosphorylase"/>
    <property type="match status" value="1"/>
</dbReference>
<keyword evidence="4" id="KW-1133">Transmembrane helix</keyword>
<dbReference type="Pfam" id="PF00201">
    <property type="entry name" value="UDPGT"/>
    <property type="match status" value="1"/>
</dbReference>
<dbReference type="Gene3D" id="3.40.50.2000">
    <property type="entry name" value="Glycogen Phosphorylase B"/>
    <property type="match status" value="1"/>
</dbReference>
<dbReference type="InterPro" id="IPR050271">
    <property type="entry name" value="UDP-glycosyltransferase"/>
</dbReference>
<keyword evidence="3 6" id="KW-0808">Transferase</keyword>
<feature type="transmembrane region" description="Helical" evidence="4">
    <location>
        <begin position="479"/>
        <end position="498"/>
    </location>
</feature>
<dbReference type="VEuPathDB" id="VectorBase:LLONM1_001221"/>
<keyword evidence="4" id="KW-0472">Membrane</keyword>
<proteinExistence type="inferred from homology"/>
<accession>A0A7G3B2C7</accession>
<evidence type="ECO:0000256" key="5">
    <source>
        <dbReference type="SAM" id="SignalP"/>
    </source>
</evidence>
<comment type="similarity">
    <text evidence="1">Belongs to the UDP-glycosyltransferase family.</text>
</comment>
<keyword evidence="5" id="KW-0732">Signal</keyword>
<sequence length="515" mass="58460">MKLIIGLICVISVLNVENASGYNILGIFHTGGKSHYILATALMKELASQGHNVTIVAPYKLPKPVENLREIVLEVPPVNIFSKLLYQQTNNSIFQQLDDVISFGINFTNDALNDRNMRNLMRSGETFDVLIVELFLSEPLLGLGKVFNAPMIGFCSFGASKWTTDLNGSPSPLSYVPHNQLTFSDRMTFSQRFANTLISIFEKTFMDFYYNHQQEALYNKHFPDPKPKLDDLKRTSLSAILLNSHFSMSYPRPNLPNYIEIGGFHINKKSKPLPKDLEEFLDTAPNGVIYFSMGSNLKSADLPVEKRDALLRVFGRLPVRVMWKWEDDALPGKPENVLIRKWFPQDDILAHPKVRFFITHGGLLSTMEATYHGVPVLGIPIFGDQGMNMGKTQAAGYGITIEFTNLTEQSISWTINEMLTNTKYSERAKTISARFRDQPEDPMSRAVYWIEYVARHQGAKHLISGGQELNFIQYHNLDVFALLLLIPILIILGIRLLCKKLCMKSSRKDLKKKYN</sequence>
<name>A0A7G3B2C7_LUTLO</name>
<organism evidence="6">
    <name type="scientific">Lutzomyia longipalpis</name>
    <name type="common">Sand fly</name>
    <dbReference type="NCBI Taxonomy" id="7200"/>
    <lineage>
        <taxon>Eukaryota</taxon>
        <taxon>Metazoa</taxon>
        <taxon>Ecdysozoa</taxon>
        <taxon>Arthropoda</taxon>
        <taxon>Hexapoda</taxon>
        <taxon>Insecta</taxon>
        <taxon>Pterygota</taxon>
        <taxon>Neoptera</taxon>
        <taxon>Endopterygota</taxon>
        <taxon>Diptera</taxon>
        <taxon>Nematocera</taxon>
        <taxon>Psychodoidea</taxon>
        <taxon>Psychodidae</taxon>
        <taxon>Lutzomyia</taxon>
        <taxon>Lutzomyia</taxon>
    </lineage>
</organism>
<reference evidence="6" key="1">
    <citation type="journal article" date="2020" name="BMC">
        <title>Leishmania infection induces a limited differential gene expression in the sand fly midgut.</title>
        <authorList>
            <person name="Coutinho-Abreu I.V."/>
            <person name="Serafim T.D."/>
            <person name="Meneses C."/>
            <person name="Kamhawi S."/>
            <person name="Oliveira F."/>
            <person name="Valenzuela J.G."/>
        </authorList>
    </citation>
    <scope>NUCLEOTIDE SEQUENCE</scope>
    <source>
        <strain evidence="6">Jacobina</strain>
        <tissue evidence="6">Midgut</tissue>
    </source>
</reference>
<evidence type="ECO:0000313" key="6">
    <source>
        <dbReference type="EMBL" id="MBC1178567.1"/>
    </source>
</evidence>
<evidence type="ECO:0000256" key="1">
    <source>
        <dbReference type="ARBA" id="ARBA00009995"/>
    </source>
</evidence>
<feature type="signal peptide" evidence="5">
    <location>
        <begin position="1"/>
        <end position="21"/>
    </location>
</feature>
<protein>
    <submittedName>
        <fullName evidence="6">Putative udp-glucoronosyl and udp-glucosyl transferase</fullName>
    </submittedName>
</protein>
<keyword evidence="2" id="KW-0328">Glycosyltransferase</keyword>
<dbReference type="PANTHER" id="PTHR48043:SF159">
    <property type="entry name" value="EG:EG0003.4 PROTEIN-RELATED"/>
    <property type="match status" value="1"/>
</dbReference>
<dbReference type="EMBL" id="GITU01009864">
    <property type="protein sequence ID" value="MBC1178567.1"/>
    <property type="molecule type" value="Transcribed_RNA"/>
</dbReference>
<dbReference type="AlphaFoldDB" id="A0A7G3B2C7"/>
<dbReference type="InterPro" id="IPR002213">
    <property type="entry name" value="UDP_glucos_trans"/>
</dbReference>
<dbReference type="GO" id="GO:0008194">
    <property type="term" value="F:UDP-glycosyltransferase activity"/>
    <property type="evidence" value="ECO:0007669"/>
    <property type="project" value="InterPro"/>
</dbReference>
<keyword evidence="4" id="KW-0812">Transmembrane</keyword>
<evidence type="ECO:0000256" key="4">
    <source>
        <dbReference type="SAM" id="Phobius"/>
    </source>
</evidence>
<evidence type="ECO:0000256" key="3">
    <source>
        <dbReference type="ARBA" id="ARBA00022679"/>
    </source>
</evidence>